<evidence type="ECO:0000256" key="11">
    <source>
        <dbReference type="SAM" id="Phobius"/>
    </source>
</evidence>
<comment type="similarity">
    <text evidence="3">Belongs to the serpin family.</text>
</comment>
<dbReference type="PANTHER" id="PTHR11514:SF53">
    <property type="entry name" value="TRANSCRIPTION FACTOR BHLH3"/>
    <property type="match status" value="1"/>
</dbReference>
<dbReference type="InterPro" id="IPR042178">
    <property type="entry name" value="Serpin_sf_1"/>
</dbReference>
<dbReference type="Pfam" id="PF00010">
    <property type="entry name" value="HLH"/>
    <property type="match status" value="1"/>
</dbReference>
<comment type="caution">
    <text evidence="13">The sequence shown here is derived from an EMBL/GenBank/DDBJ whole genome shotgun (WGS) entry which is preliminary data.</text>
</comment>
<evidence type="ECO:0000256" key="1">
    <source>
        <dbReference type="ARBA" id="ARBA00004370"/>
    </source>
</evidence>
<keyword evidence="9" id="KW-0539">Nucleus</keyword>
<keyword evidence="14" id="KW-1185">Reference proteome</keyword>
<dbReference type="InterPro" id="IPR007749">
    <property type="entry name" value="DUF677"/>
</dbReference>
<accession>A0A7J7MRF5</accession>
<reference evidence="13 14" key="1">
    <citation type="journal article" date="2020" name="IScience">
        <title>Genome Sequencing of the Endangered Kingdonia uniflora (Circaeasteraceae, Ranunculales) Reveals Potential Mechanisms of Evolutionary Specialization.</title>
        <authorList>
            <person name="Sun Y."/>
            <person name="Deng T."/>
            <person name="Zhang A."/>
            <person name="Moore M.J."/>
            <person name="Landis J.B."/>
            <person name="Lin N."/>
            <person name="Zhang H."/>
            <person name="Zhang X."/>
            <person name="Huang J."/>
            <person name="Zhang X."/>
            <person name="Sun H."/>
            <person name="Wang H."/>
        </authorList>
    </citation>
    <scope>NUCLEOTIDE SEQUENCE [LARGE SCALE GENOMIC DNA]</scope>
    <source>
        <strain evidence="13">TB1705</strain>
        <tissue evidence="13">Leaf</tissue>
    </source>
</reference>
<evidence type="ECO:0000256" key="7">
    <source>
        <dbReference type="ARBA" id="ARBA00023136"/>
    </source>
</evidence>
<keyword evidence="5 11" id="KW-1133">Transmembrane helix</keyword>
<dbReference type="GO" id="GO:0000976">
    <property type="term" value="F:transcription cis-regulatory region binding"/>
    <property type="evidence" value="ECO:0007669"/>
    <property type="project" value="TreeGrafter"/>
</dbReference>
<dbReference type="InterPro" id="IPR023796">
    <property type="entry name" value="Serpin_dom"/>
</dbReference>
<dbReference type="Proteomes" id="UP000541444">
    <property type="component" value="Unassembled WGS sequence"/>
</dbReference>
<dbReference type="SUPFAM" id="SSF56574">
    <property type="entry name" value="Serpins"/>
    <property type="match status" value="1"/>
</dbReference>
<feature type="domain" description="BHLH" evidence="12">
    <location>
        <begin position="51"/>
        <end position="100"/>
    </location>
</feature>
<evidence type="ECO:0000256" key="9">
    <source>
        <dbReference type="RuleBase" id="RU369104"/>
    </source>
</evidence>
<dbReference type="GO" id="GO:0003700">
    <property type="term" value="F:DNA-binding transcription factor activity"/>
    <property type="evidence" value="ECO:0007669"/>
    <property type="project" value="InterPro"/>
</dbReference>
<sequence length="330" mass="36677">MIDEGFSTSEMKLFERPQKETLLEALGSNQFRVPDESKPRKRGRKPANGRDEPLNHVEAERQRREKLNERFYALRMVVPNISKMDKASLLGDAITHITDLQTKIRVLEAEKAMTISSSNNNQQQLLLPPMNLPEIEVRTRPNDAIVIVFAAALAASSVLSAIAASASVPVGSMGKGFDSLWKNYEDALKGQNEGNIIFRIIVDQSCSLSENSNFIFFPLSIQLALSLLATGSTGKTLERMLSFLNADSLEDLNFVSSRLIESLNTKSEGDTSLSCVGGVWIDQSLTIKPSFKEVANTIYHAEAKVVYFQNKFEEVRAQVNTWAKEALMDS</sequence>
<evidence type="ECO:0000256" key="6">
    <source>
        <dbReference type="ARBA" id="ARBA00023015"/>
    </source>
</evidence>
<keyword evidence="4 11" id="KW-0812">Transmembrane</keyword>
<evidence type="ECO:0000313" key="14">
    <source>
        <dbReference type="Proteomes" id="UP000541444"/>
    </source>
</evidence>
<feature type="transmembrane region" description="Helical" evidence="11">
    <location>
        <begin position="144"/>
        <end position="168"/>
    </location>
</feature>
<keyword evidence="6 9" id="KW-0805">Transcription regulation</keyword>
<dbReference type="PANTHER" id="PTHR11514">
    <property type="entry name" value="MYC"/>
    <property type="match status" value="1"/>
</dbReference>
<evidence type="ECO:0000256" key="8">
    <source>
        <dbReference type="ARBA" id="ARBA00023163"/>
    </source>
</evidence>
<dbReference type="AlphaFoldDB" id="A0A7J7MRF5"/>
<gene>
    <name evidence="13" type="ORF">GIB67_004381</name>
</gene>
<dbReference type="CDD" id="cd11449">
    <property type="entry name" value="bHLH_AtAIB_like"/>
    <property type="match status" value="1"/>
</dbReference>
<dbReference type="SMART" id="SM00353">
    <property type="entry name" value="HLH"/>
    <property type="match status" value="1"/>
</dbReference>
<dbReference type="InterPro" id="IPR036186">
    <property type="entry name" value="Serpin_sf"/>
</dbReference>
<dbReference type="Pfam" id="PF00079">
    <property type="entry name" value="Serpin"/>
    <property type="match status" value="1"/>
</dbReference>
<dbReference type="Pfam" id="PF05055">
    <property type="entry name" value="DUF677"/>
    <property type="match status" value="1"/>
</dbReference>
<dbReference type="GO" id="GO:0046983">
    <property type="term" value="F:protein dimerization activity"/>
    <property type="evidence" value="ECO:0007669"/>
    <property type="project" value="InterPro"/>
</dbReference>
<dbReference type="PROSITE" id="PS50888">
    <property type="entry name" value="BHLH"/>
    <property type="match status" value="1"/>
</dbReference>
<dbReference type="EMBL" id="JACGCM010001275">
    <property type="protein sequence ID" value="KAF6157443.1"/>
    <property type="molecule type" value="Genomic_DNA"/>
</dbReference>
<organism evidence="13 14">
    <name type="scientific">Kingdonia uniflora</name>
    <dbReference type="NCBI Taxonomy" id="39325"/>
    <lineage>
        <taxon>Eukaryota</taxon>
        <taxon>Viridiplantae</taxon>
        <taxon>Streptophyta</taxon>
        <taxon>Embryophyta</taxon>
        <taxon>Tracheophyta</taxon>
        <taxon>Spermatophyta</taxon>
        <taxon>Magnoliopsida</taxon>
        <taxon>Ranunculales</taxon>
        <taxon>Circaeasteraceae</taxon>
        <taxon>Kingdonia</taxon>
    </lineage>
</organism>
<evidence type="ECO:0000256" key="3">
    <source>
        <dbReference type="ARBA" id="ARBA00009500"/>
    </source>
</evidence>
<protein>
    <recommendedName>
        <fullName evidence="9">Transcription factor</fullName>
        <shortName evidence="9">bHLH transcription factor</shortName>
    </recommendedName>
    <alternativeName>
        <fullName evidence="9">Basic helix-loop-helix protein</fullName>
    </alternativeName>
</protein>
<evidence type="ECO:0000259" key="12">
    <source>
        <dbReference type="PROSITE" id="PS50888"/>
    </source>
</evidence>
<keyword evidence="8 9" id="KW-0804">Transcription</keyword>
<evidence type="ECO:0000256" key="10">
    <source>
        <dbReference type="SAM" id="MobiDB-lite"/>
    </source>
</evidence>
<keyword evidence="7 11" id="KW-0472">Membrane</keyword>
<comment type="subcellular location">
    <subcellularLocation>
        <location evidence="1">Membrane</location>
    </subcellularLocation>
    <subcellularLocation>
        <location evidence="9">Nucleus</location>
    </subcellularLocation>
</comment>
<evidence type="ECO:0000256" key="5">
    <source>
        <dbReference type="ARBA" id="ARBA00022989"/>
    </source>
</evidence>
<dbReference type="InterPro" id="IPR011598">
    <property type="entry name" value="bHLH_dom"/>
</dbReference>
<dbReference type="OrthoDB" id="1926382at2759"/>
<evidence type="ECO:0000313" key="13">
    <source>
        <dbReference type="EMBL" id="KAF6157443.1"/>
    </source>
</evidence>
<comment type="similarity">
    <text evidence="2">Belongs to the UPF0496 family.</text>
</comment>
<feature type="region of interest" description="Disordered" evidence="10">
    <location>
        <begin position="24"/>
        <end position="62"/>
    </location>
</feature>
<evidence type="ECO:0000256" key="2">
    <source>
        <dbReference type="ARBA" id="ARBA00009074"/>
    </source>
</evidence>
<dbReference type="Gene3D" id="4.10.280.10">
    <property type="entry name" value="Helix-loop-helix DNA-binding domain"/>
    <property type="match status" value="1"/>
</dbReference>
<dbReference type="Gene3D" id="3.30.497.10">
    <property type="entry name" value="Antithrombin, subunit I, domain 2"/>
    <property type="match status" value="1"/>
</dbReference>
<evidence type="ECO:0000256" key="4">
    <source>
        <dbReference type="ARBA" id="ARBA00022692"/>
    </source>
</evidence>
<proteinExistence type="inferred from homology"/>
<dbReference type="SUPFAM" id="SSF47459">
    <property type="entry name" value="HLH, helix-loop-helix DNA-binding domain"/>
    <property type="match status" value="1"/>
</dbReference>
<dbReference type="GO" id="GO:0005634">
    <property type="term" value="C:nucleus"/>
    <property type="evidence" value="ECO:0007669"/>
    <property type="project" value="UniProtKB-SubCell"/>
</dbReference>
<dbReference type="InterPro" id="IPR036638">
    <property type="entry name" value="HLH_DNA-bd_sf"/>
</dbReference>
<name>A0A7J7MRF5_9MAGN</name>
<dbReference type="InterPro" id="IPR045084">
    <property type="entry name" value="AIB/MYC-like"/>
</dbReference>
<dbReference type="GO" id="GO:0016020">
    <property type="term" value="C:membrane"/>
    <property type="evidence" value="ECO:0007669"/>
    <property type="project" value="UniProtKB-SubCell"/>
</dbReference>
<feature type="compositionally biased region" description="Basic and acidic residues" evidence="10">
    <location>
        <begin position="48"/>
        <end position="62"/>
    </location>
</feature>